<organism evidence="2 3">
    <name type="scientific">Plakobranchus ocellatus</name>
    <dbReference type="NCBI Taxonomy" id="259542"/>
    <lineage>
        <taxon>Eukaryota</taxon>
        <taxon>Metazoa</taxon>
        <taxon>Spiralia</taxon>
        <taxon>Lophotrochozoa</taxon>
        <taxon>Mollusca</taxon>
        <taxon>Gastropoda</taxon>
        <taxon>Heterobranchia</taxon>
        <taxon>Euthyneura</taxon>
        <taxon>Panpulmonata</taxon>
        <taxon>Sacoglossa</taxon>
        <taxon>Placobranchoidea</taxon>
        <taxon>Plakobranchidae</taxon>
        <taxon>Plakobranchus</taxon>
    </lineage>
</organism>
<feature type="signal peptide" evidence="1">
    <location>
        <begin position="1"/>
        <end position="26"/>
    </location>
</feature>
<proteinExistence type="predicted"/>
<dbReference type="AlphaFoldDB" id="A0AAV4DYB6"/>
<dbReference type="EMBL" id="BLXT01008474">
    <property type="protein sequence ID" value="GFO49352.1"/>
    <property type="molecule type" value="Genomic_DNA"/>
</dbReference>
<protein>
    <submittedName>
        <fullName evidence="2">Uncharacterized protein</fullName>
    </submittedName>
</protein>
<evidence type="ECO:0000313" key="2">
    <source>
        <dbReference type="EMBL" id="GFO49352.1"/>
    </source>
</evidence>
<name>A0AAV4DYB6_9GAST</name>
<accession>A0AAV4DYB6</accession>
<evidence type="ECO:0000256" key="1">
    <source>
        <dbReference type="SAM" id="SignalP"/>
    </source>
</evidence>
<feature type="chain" id="PRO_5043819950" evidence="1">
    <location>
        <begin position="27"/>
        <end position="136"/>
    </location>
</feature>
<comment type="caution">
    <text evidence="2">The sequence shown here is derived from an EMBL/GenBank/DDBJ whole genome shotgun (WGS) entry which is preliminary data.</text>
</comment>
<keyword evidence="3" id="KW-1185">Reference proteome</keyword>
<gene>
    <name evidence="2" type="ORF">PoB_007585700</name>
</gene>
<dbReference type="Gene3D" id="2.10.50.10">
    <property type="entry name" value="Tumor Necrosis Factor Receptor, subunit A, domain 2"/>
    <property type="match status" value="1"/>
</dbReference>
<dbReference type="InterPro" id="IPR009030">
    <property type="entry name" value="Growth_fac_rcpt_cys_sf"/>
</dbReference>
<sequence length="136" mass="15340">MSLKEMGSLKCTLALLLIILVAALEAKTWVSCPDGNYFDSRKLECSKCTPYDTHDSYLVLEANCTSFHDTMLSCVDGFYYVPDPAGGSCHPCRRGDFRYLKKEEEEAIGQENHDYRFSAGTISLMVPLALIVMRFY</sequence>
<dbReference type="Proteomes" id="UP000735302">
    <property type="component" value="Unassembled WGS sequence"/>
</dbReference>
<keyword evidence="1" id="KW-0732">Signal</keyword>
<reference evidence="2 3" key="1">
    <citation type="journal article" date="2021" name="Elife">
        <title>Chloroplast acquisition without the gene transfer in kleptoplastic sea slugs, Plakobranchus ocellatus.</title>
        <authorList>
            <person name="Maeda T."/>
            <person name="Takahashi S."/>
            <person name="Yoshida T."/>
            <person name="Shimamura S."/>
            <person name="Takaki Y."/>
            <person name="Nagai Y."/>
            <person name="Toyoda A."/>
            <person name="Suzuki Y."/>
            <person name="Arimoto A."/>
            <person name="Ishii H."/>
            <person name="Satoh N."/>
            <person name="Nishiyama T."/>
            <person name="Hasebe M."/>
            <person name="Maruyama T."/>
            <person name="Minagawa J."/>
            <person name="Obokata J."/>
            <person name="Shigenobu S."/>
        </authorList>
    </citation>
    <scope>NUCLEOTIDE SEQUENCE [LARGE SCALE GENOMIC DNA]</scope>
</reference>
<dbReference type="SUPFAM" id="SSF57184">
    <property type="entry name" value="Growth factor receptor domain"/>
    <property type="match status" value="1"/>
</dbReference>
<evidence type="ECO:0000313" key="3">
    <source>
        <dbReference type="Proteomes" id="UP000735302"/>
    </source>
</evidence>